<evidence type="ECO:0000256" key="1">
    <source>
        <dbReference type="ARBA" id="ARBA00004141"/>
    </source>
</evidence>
<dbReference type="EMBL" id="RQTK01000209">
    <property type="protein sequence ID" value="RUS84311.1"/>
    <property type="molecule type" value="Genomic_DNA"/>
</dbReference>
<evidence type="ECO:0000313" key="4">
    <source>
        <dbReference type="EMBL" id="RUS84311.1"/>
    </source>
</evidence>
<dbReference type="InterPro" id="IPR006202">
    <property type="entry name" value="Neur_chan_lig-bd"/>
</dbReference>
<proteinExistence type="predicted"/>
<dbReference type="Proteomes" id="UP000271974">
    <property type="component" value="Unassembled WGS sequence"/>
</dbReference>
<dbReference type="GO" id="GO:0005230">
    <property type="term" value="F:extracellular ligand-gated monoatomic ion channel activity"/>
    <property type="evidence" value="ECO:0007669"/>
    <property type="project" value="InterPro"/>
</dbReference>
<keyword evidence="2" id="KW-0472">Membrane</keyword>
<dbReference type="GO" id="GO:0004888">
    <property type="term" value="F:transmembrane signaling receptor activity"/>
    <property type="evidence" value="ECO:0007669"/>
    <property type="project" value="InterPro"/>
</dbReference>
<accession>A0A433TRZ6</accession>
<evidence type="ECO:0000256" key="2">
    <source>
        <dbReference type="ARBA" id="ARBA00023136"/>
    </source>
</evidence>
<feature type="domain" description="Neurotransmitter-gated ion-channel ligand-binding" evidence="3">
    <location>
        <begin position="5"/>
        <end position="124"/>
    </location>
</feature>
<comment type="subcellular location">
    <subcellularLocation>
        <location evidence="1">Membrane</location>
        <topology evidence="1">Multi-pass membrane protein</topology>
    </subcellularLocation>
</comment>
<sequence>CAQILRWNASDYGGVASISPRAGQVFTPRINLMNTMGERDLFTEDFSPMNVYNNGFTVWVPGSIFVVFCKLDLSKYPFDEQICRIEMVLMNFDSSKVRFQTADYTATREFYQENEEWDLLGSLVKSTVTVVSNNSLPSVV</sequence>
<dbReference type="InterPro" id="IPR006201">
    <property type="entry name" value="Neur_channel"/>
</dbReference>
<evidence type="ECO:0000313" key="5">
    <source>
        <dbReference type="Proteomes" id="UP000271974"/>
    </source>
</evidence>
<evidence type="ECO:0000259" key="3">
    <source>
        <dbReference type="Pfam" id="PF02931"/>
    </source>
</evidence>
<name>A0A433TRZ6_ELYCH</name>
<dbReference type="InterPro" id="IPR036734">
    <property type="entry name" value="Neur_chan_lig-bd_sf"/>
</dbReference>
<dbReference type="AlphaFoldDB" id="A0A433TRZ6"/>
<dbReference type="OrthoDB" id="6148344at2759"/>
<dbReference type="PROSITE" id="PS00236">
    <property type="entry name" value="NEUROTR_ION_CHANNEL"/>
    <property type="match status" value="1"/>
</dbReference>
<dbReference type="Gene3D" id="2.70.170.10">
    <property type="entry name" value="Neurotransmitter-gated ion-channel ligand-binding domain"/>
    <property type="match status" value="1"/>
</dbReference>
<dbReference type="GO" id="GO:0016020">
    <property type="term" value="C:membrane"/>
    <property type="evidence" value="ECO:0007669"/>
    <property type="project" value="UniProtKB-SubCell"/>
</dbReference>
<organism evidence="4 5">
    <name type="scientific">Elysia chlorotica</name>
    <name type="common">Eastern emerald elysia</name>
    <name type="synonym">Sea slug</name>
    <dbReference type="NCBI Taxonomy" id="188477"/>
    <lineage>
        <taxon>Eukaryota</taxon>
        <taxon>Metazoa</taxon>
        <taxon>Spiralia</taxon>
        <taxon>Lophotrochozoa</taxon>
        <taxon>Mollusca</taxon>
        <taxon>Gastropoda</taxon>
        <taxon>Heterobranchia</taxon>
        <taxon>Euthyneura</taxon>
        <taxon>Panpulmonata</taxon>
        <taxon>Sacoglossa</taxon>
        <taxon>Placobranchoidea</taxon>
        <taxon>Plakobranchidae</taxon>
        <taxon>Elysia</taxon>
    </lineage>
</organism>
<keyword evidence="5" id="KW-1185">Reference proteome</keyword>
<dbReference type="SUPFAM" id="SSF63712">
    <property type="entry name" value="Nicotinic receptor ligand binding domain-like"/>
    <property type="match status" value="1"/>
</dbReference>
<protein>
    <recommendedName>
        <fullName evidence="3">Neurotransmitter-gated ion-channel ligand-binding domain-containing protein</fullName>
    </recommendedName>
</protein>
<dbReference type="InterPro" id="IPR018000">
    <property type="entry name" value="Neurotransmitter_ion_chnl_CS"/>
</dbReference>
<feature type="non-terminal residue" evidence="4">
    <location>
        <position position="140"/>
    </location>
</feature>
<reference evidence="4 5" key="1">
    <citation type="submission" date="2019-01" db="EMBL/GenBank/DDBJ databases">
        <title>A draft genome assembly of the solar-powered sea slug Elysia chlorotica.</title>
        <authorList>
            <person name="Cai H."/>
            <person name="Li Q."/>
            <person name="Fang X."/>
            <person name="Li J."/>
            <person name="Curtis N.E."/>
            <person name="Altenburger A."/>
            <person name="Shibata T."/>
            <person name="Feng M."/>
            <person name="Maeda T."/>
            <person name="Schwartz J.A."/>
            <person name="Shigenobu S."/>
            <person name="Lundholm N."/>
            <person name="Nishiyama T."/>
            <person name="Yang H."/>
            <person name="Hasebe M."/>
            <person name="Li S."/>
            <person name="Pierce S.K."/>
            <person name="Wang J."/>
        </authorList>
    </citation>
    <scope>NUCLEOTIDE SEQUENCE [LARGE SCALE GENOMIC DNA]</scope>
    <source>
        <strain evidence="4">EC2010</strain>
        <tissue evidence="4">Whole organism of an adult</tissue>
    </source>
</reference>
<gene>
    <name evidence="4" type="ORF">EGW08_007905</name>
</gene>
<dbReference type="Pfam" id="PF02931">
    <property type="entry name" value="Neur_chan_LBD"/>
    <property type="match status" value="1"/>
</dbReference>
<dbReference type="CDD" id="cd18989">
    <property type="entry name" value="LGIC_ECD_cation"/>
    <property type="match status" value="1"/>
</dbReference>
<comment type="caution">
    <text evidence="4">The sequence shown here is derived from an EMBL/GenBank/DDBJ whole genome shotgun (WGS) entry which is preliminary data.</text>
</comment>
<dbReference type="PANTHER" id="PTHR18945">
    <property type="entry name" value="NEUROTRANSMITTER GATED ION CHANNEL"/>
    <property type="match status" value="1"/>
</dbReference>
<feature type="non-terminal residue" evidence="4">
    <location>
        <position position="1"/>
    </location>
</feature>
<dbReference type="STRING" id="188477.A0A433TRZ6"/>